<organism evidence="3 4">
    <name type="scientific">Haemonchus contortus</name>
    <name type="common">Barber pole worm</name>
    <dbReference type="NCBI Taxonomy" id="6289"/>
    <lineage>
        <taxon>Eukaryota</taxon>
        <taxon>Metazoa</taxon>
        <taxon>Ecdysozoa</taxon>
        <taxon>Nematoda</taxon>
        <taxon>Chromadorea</taxon>
        <taxon>Rhabditida</taxon>
        <taxon>Rhabditina</taxon>
        <taxon>Rhabditomorpha</taxon>
        <taxon>Strongyloidea</taxon>
        <taxon>Trichostrongylidae</taxon>
        <taxon>Haemonchus</taxon>
    </lineage>
</organism>
<feature type="domain" description="ShKT" evidence="2">
    <location>
        <begin position="43"/>
        <end position="81"/>
    </location>
</feature>
<sequence>INRQSYQVQVISSTEIAMFFYIVCALFLLNAFANGAETTKFPCYDAGGEQFCLGPKHAGMCNQPDFYNIAETYCSKTCGICTQW</sequence>
<accession>A0A7I4XX50</accession>
<evidence type="ECO:0000313" key="3">
    <source>
        <dbReference type="Proteomes" id="UP000025227"/>
    </source>
</evidence>
<dbReference type="AlphaFoldDB" id="A0A7I4XX50"/>
<dbReference type="Pfam" id="PF01549">
    <property type="entry name" value="ShK"/>
    <property type="match status" value="1"/>
</dbReference>
<keyword evidence="1" id="KW-0472">Membrane</keyword>
<reference evidence="4" key="1">
    <citation type="submission" date="2020-12" db="UniProtKB">
        <authorList>
            <consortium name="WormBaseParasite"/>
        </authorList>
    </citation>
    <scope>IDENTIFICATION</scope>
    <source>
        <strain evidence="4">MHco3</strain>
    </source>
</reference>
<name>A0A7I4XX50_HAECO</name>
<dbReference type="InterPro" id="IPR003582">
    <property type="entry name" value="ShKT_dom"/>
</dbReference>
<protein>
    <submittedName>
        <fullName evidence="4">ShKT domain-containing protein</fullName>
    </submittedName>
</protein>
<keyword evidence="1" id="KW-1133">Transmembrane helix</keyword>
<evidence type="ECO:0000256" key="1">
    <source>
        <dbReference type="SAM" id="Phobius"/>
    </source>
</evidence>
<evidence type="ECO:0000259" key="2">
    <source>
        <dbReference type="Pfam" id="PF01549"/>
    </source>
</evidence>
<keyword evidence="1" id="KW-0812">Transmembrane</keyword>
<dbReference type="Gene3D" id="1.10.10.1940">
    <property type="match status" value="1"/>
</dbReference>
<evidence type="ECO:0000313" key="4">
    <source>
        <dbReference type="WBParaSite" id="HCON_00018290-00001"/>
    </source>
</evidence>
<dbReference type="WBParaSite" id="HCON_00018290-00001">
    <property type="protein sequence ID" value="HCON_00018290-00001"/>
    <property type="gene ID" value="HCON_00018290"/>
</dbReference>
<keyword evidence="3" id="KW-1185">Reference proteome</keyword>
<feature type="transmembrane region" description="Helical" evidence="1">
    <location>
        <begin position="16"/>
        <end position="33"/>
    </location>
</feature>
<proteinExistence type="predicted"/>
<dbReference type="Proteomes" id="UP000025227">
    <property type="component" value="Unplaced"/>
</dbReference>